<proteinExistence type="predicted"/>
<reference evidence="1 2" key="1">
    <citation type="journal article" date="2024" name="Chem. Sci.">
        <title>Discovery of megapolipeptins by genome mining of a Burkholderiales bacteria collection.</title>
        <authorList>
            <person name="Paulo B.S."/>
            <person name="Recchia M.J.J."/>
            <person name="Lee S."/>
            <person name="Fergusson C.H."/>
            <person name="Romanowski S.B."/>
            <person name="Hernandez A."/>
            <person name="Krull N."/>
            <person name="Liu D.Y."/>
            <person name="Cavanagh H."/>
            <person name="Bos A."/>
            <person name="Gray C.A."/>
            <person name="Murphy B.T."/>
            <person name="Linington R.G."/>
            <person name="Eustaquio A.S."/>
        </authorList>
    </citation>
    <scope>NUCLEOTIDE SEQUENCE [LARGE SCALE GENOMIC DNA]</scope>
    <source>
        <strain evidence="1 2">RL18-126-BIB-B</strain>
    </source>
</reference>
<dbReference type="Proteomes" id="UP001629235">
    <property type="component" value="Unassembled WGS sequence"/>
</dbReference>
<feature type="non-terminal residue" evidence="1">
    <location>
        <position position="1"/>
    </location>
</feature>
<evidence type="ECO:0000313" key="2">
    <source>
        <dbReference type="Proteomes" id="UP001629235"/>
    </source>
</evidence>
<sequence>GIDEEHVSRFEVARSLTTGKVTLTDYDYTQSLAKLTTTATDHRERANDNAEEFGWGDYSQPLAGAMGLSADPNDVRFEGEHLARVRLEAHRAKSLRARGKGNLRGLMTGYTFHLEGYPLAPGNGEYLVTSTKIGIV</sequence>
<keyword evidence="2" id="KW-1185">Reference proteome</keyword>
<evidence type="ECO:0000313" key="1">
    <source>
        <dbReference type="EMBL" id="MFM0109574.1"/>
    </source>
</evidence>
<gene>
    <name evidence="1" type="ORF">PQR01_41065</name>
</gene>
<protein>
    <submittedName>
        <fullName evidence="1">Phage late control D family protein</fullName>
    </submittedName>
</protein>
<feature type="non-terminal residue" evidence="1">
    <location>
        <position position="136"/>
    </location>
</feature>
<comment type="caution">
    <text evidence="1">The sequence shown here is derived from an EMBL/GenBank/DDBJ whole genome shotgun (WGS) entry which is preliminary data.</text>
</comment>
<organism evidence="1 2">
    <name type="scientific">Paraburkholderia rhynchosiae</name>
    <dbReference type="NCBI Taxonomy" id="487049"/>
    <lineage>
        <taxon>Bacteria</taxon>
        <taxon>Pseudomonadati</taxon>
        <taxon>Pseudomonadota</taxon>
        <taxon>Betaproteobacteria</taxon>
        <taxon>Burkholderiales</taxon>
        <taxon>Burkholderiaceae</taxon>
        <taxon>Paraburkholderia</taxon>
    </lineage>
</organism>
<dbReference type="EMBL" id="JAQQDW010000328">
    <property type="protein sequence ID" value="MFM0109574.1"/>
    <property type="molecule type" value="Genomic_DNA"/>
</dbReference>
<accession>A0ACC7NQK2</accession>
<name>A0ACC7NQK2_9BURK</name>